<gene>
    <name evidence="4" type="primary">LOC108860082</name>
</gene>
<dbReference type="OrthoDB" id="1112065at2759"/>
<feature type="domain" description="Peptidase A1" evidence="2">
    <location>
        <begin position="19"/>
        <end position="348"/>
    </location>
</feature>
<organism evidence="3 4">
    <name type="scientific">Raphanus sativus</name>
    <name type="common">Radish</name>
    <name type="synonym">Raphanus raphanistrum var. sativus</name>
    <dbReference type="NCBI Taxonomy" id="3726"/>
    <lineage>
        <taxon>Eukaryota</taxon>
        <taxon>Viridiplantae</taxon>
        <taxon>Streptophyta</taxon>
        <taxon>Embryophyta</taxon>
        <taxon>Tracheophyta</taxon>
        <taxon>Spermatophyta</taxon>
        <taxon>Magnoliopsida</taxon>
        <taxon>eudicotyledons</taxon>
        <taxon>Gunneridae</taxon>
        <taxon>Pentapetalae</taxon>
        <taxon>rosids</taxon>
        <taxon>malvids</taxon>
        <taxon>Brassicales</taxon>
        <taxon>Brassicaceae</taxon>
        <taxon>Brassiceae</taxon>
        <taxon>Raphanus</taxon>
    </lineage>
</organism>
<dbReference type="GO" id="GO:0004190">
    <property type="term" value="F:aspartic-type endopeptidase activity"/>
    <property type="evidence" value="ECO:0007669"/>
    <property type="project" value="InterPro"/>
</dbReference>
<dbReference type="GeneID" id="108860082"/>
<proteinExistence type="inferred from homology"/>
<dbReference type="AlphaFoldDB" id="A0A6J0NYX3"/>
<dbReference type="GO" id="GO:0006508">
    <property type="term" value="P:proteolysis"/>
    <property type="evidence" value="ECO:0007669"/>
    <property type="project" value="InterPro"/>
</dbReference>
<dbReference type="PANTHER" id="PTHR47966:SF39">
    <property type="entry name" value="EUKARYOTIC ASPARTYL PROTEASE FAMILY PROTEIN"/>
    <property type="match status" value="1"/>
</dbReference>
<evidence type="ECO:0000256" key="1">
    <source>
        <dbReference type="ARBA" id="ARBA00007447"/>
    </source>
</evidence>
<dbReference type="Proteomes" id="UP000504610">
    <property type="component" value="Chromosome 5"/>
</dbReference>
<evidence type="ECO:0000313" key="3">
    <source>
        <dbReference type="Proteomes" id="UP000504610"/>
    </source>
</evidence>
<keyword evidence="3" id="KW-1185">Reference proteome</keyword>
<reference evidence="4" key="2">
    <citation type="submission" date="2025-08" db="UniProtKB">
        <authorList>
            <consortium name="RefSeq"/>
        </authorList>
    </citation>
    <scope>IDENTIFICATION</scope>
    <source>
        <tissue evidence="4">Leaf</tissue>
    </source>
</reference>
<dbReference type="SUPFAM" id="SSF50630">
    <property type="entry name" value="Acid proteases"/>
    <property type="match status" value="1"/>
</dbReference>
<evidence type="ECO:0000313" key="4">
    <source>
        <dbReference type="RefSeq" id="XP_018489496.1"/>
    </source>
</evidence>
<dbReference type="InterPro" id="IPR033121">
    <property type="entry name" value="PEPTIDASE_A1"/>
</dbReference>
<dbReference type="PRINTS" id="PR00792">
    <property type="entry name" value="PEPSIN"/>
</dbReference>
<protein>
    <submittedName>
        <fullName evidence="4">Uncharacterized protein LOC108860082</fullName>
    </submittedName>
</protein>
<dbReference type="InterPro" id="IPR001461">
    <property type="entry name" value="Aspartic_peptidase_A1"/>
</dbReference>
<evidence type="ECO:0000259" key="2">
    <source>
        <dbReference type="PROSITE" id="PS51767"/>
    </source>
</evidence>
<dbReference type="Gene3D" id="2.40.70.10">
    <property type="entry name" value="Acid Proteases"/>
    <property type="match status" value="2"/>
</dbReference>
<accession>A0A6J0NYX3</accession>
<dbReference type="InterPro" id="IPR021109">
    <property type="entry name" value="Peptidase_aspartic_dom_sf"/>
</dbReference>
<sequence>MEQNEPIIIRLRNHENQVYTSLIGVGPHTFRVSFNTGMHGIWIPGRIPRVANQVNAYDGDVSPTYLEFPGTFDSIRLRNGAVTISGRRKTEYILVGHTGNYVLFGPQEFVVYRRVVPRQFYLNLPYDGFVGLGFTPPANVDAVGANNPICTTMMNQGLLGSNRFSLYLRDYYFNGDDGGRLIFGGVNQGHYLGHHQYFDLVNNLNQWMIHMYSVSVAGHLAQFCTKVLIDSGCKYIYGPPHIIYRINRQILGRDVPLHGTTVLTEGEAAGILDWPHVSFNFIEGDEDASLTIAPHNYVIAADTDGLFISAFRPLVFQPGDEGHFVLGLPWLRRYHTVFDFGQQRIGFALAVQ</sequence>
<dbReference type="KEGG" id="rsz:108860082"/>
<dbReference type="InterPro" id="IPR034164">
    <property type="entry name" value="Pepsin-like_dom"/>
</dbReference>
<reference evidence="3" key="1">
    <citation type="journal article" date="2019" name="Database">
        <title>The radish genome database (RadishGD): an integrated information resource for radish genomics.</title>
        <authorList>
            <person name="Yu H.J."/>
            <person name="Baek S."/>
            <person name="Lee Y.J."/>
            <person name="Cho A."/>
            <person name="Mun J.H."/>
        </authorList>
    </citation>
    <scope>NUCLEOTIDE SEQUENCE [LARGE SCALE GENOMIC DNA]</scope>
    <source>
        <strain evidence="3">cv. WK10039</strain>
    </source>
</reference>
<dbReference type="PROSITE" id="PS51767">
    <property type="entry name" value="PEPTIDASE_A1"/>
    <property type="match status" value="1"/>
</dbReference>
<name>A0A6J0NYX3_RAPSA</name>
<dbReference type="Pfam" id="PF00026">
    <property type="entry name" value="Asp"/>
    <property type="match status" value="1"/>
</dbReference>
<dbReference type="CDD" id="cd05471">
    <property type="entry name" value="pepsin_like"/>
    <property type="match status" value="1"/>
</dbReference>
<dbReference type="PANTHER" id="PTHR47966">
    <property type="entry name" value="BETA-SITE APP-CLEAVING ENZYME, ISOFORM A-RELATED"/>
    <property type="match status" value="1"/>
</dbReference>
<dbReference type="RefSeq" id="XP_018489496.1">
    <property type="nucleotide sequence ID" value="XM_018633994.2"/>
</dbReference>
<comment type="similarity">
    <text evidence="1">Belongs to the peptidase A1 family.</text>
</comment>